<dbReference type="GO" id="GO:0003677">
    <property type="term" value="F:DNA binding"/>
    <property type="evidence" value="ECO:0007669"/>
    <property type="project" value="UniProtKB-KW"/>
</dbReference>
<dbReference type="EMBL" id="NIVC01001547">
    <property type="protein sequence ID" value="PAA66620.1"/>
    <property type="molecule type" value="Genomic_DNA"/>
</dbReference>
<feature type="region of interest" description="Disordered" evidence="9">
    <location>
        <begin position="696"/>
        <end position="716"/>
    </location>
</feature>
<evidence type="ECO:0000256" key="9">
    <source>
        <dbReference type="SAM" id="MobiDB-lite"/>
    </source>
</evidence>
<evidence type="ECO:0000256" key="8">
    <source>
        <dbReference type="ARBA" id="ARBA00049244"/>
    </source>
</evidence>
<dbReference type="AlphaFoldDB" id="A0A267EYN6"/>
<sequence length="832" mass="94414">MTPLALMIGGCEGIIEKMNTNGSGWVIVCVNCIDLNIAVGQRLRFYSGHARNFELPPLLKAKKAVINPPSTGSDCFLYACLAALHHGDENLRKNPQRFSTYKDWLNDINLSGISLPVGLNQLNRIELLNPRLCFVVFSWSSSNGVSVLRQPRVEVACSRKVVILLLLNKSANKDEEDKHWCGIVSLDRLLNSKSGLYHRKWCERCLSSFVTDQKLSEHREQCYRSNEFAVKERVPTEKRSVLSFQNYFKTIEAPFAIYADIEAFNSPLGPHTREVMHQKVKEMEVSDNEQVCSTRSSSSSSHVQARPDEVMVTGKTVFISEHLPAAGGFLLVSREGMKGPPLKDQGKVKLVSSSNPLECMETFLHELERVAREVYEWNRRHSYQTAEADTIASHIFSESSNCHYCDRQFTDTNDKHYDPDHLTGKFKGAACSRCNKLAQLRRRFLPSFFHNLRNYDMHLLFSTALGNMKNWKLSVIPQTSERYMSLRVDFPIAEITLPKGKKKTIFFTLQFLDSFQFLNAGLDKLIRNLPLQDRKITQQMKSCFPKLTNETLSIKGVFPYDFVKSPANLAVTELPSREEFFNSLTKTACSEESYAHARKAWKQIEAKNLHDYMLAYLQLDIRQLADVFQNFRRLSLHDDGLDPAHYFTTPGLSFDSALKSAPTPLQLLDDAEKYRLFELGIRGGMTFTNVHHVTAGPVTSHQSSDGADSSSAASNAETNSLLPVDMNNLYGQALSEKLPVSDFEWLSEEELCEWTEEKLLKFDDDGPVGYLFEVDLEYPDVIHTQTQDLPFAPEKAAPKLERVSAIHETSLGRIEHSQRAVQRLCETFTHMS</sequence>
<gene>
    <name evidence="11" type="ORF">BOX15_Mlig004794g2</name>
</gene>
<reference evidence="11 12" key="1">
    <citation type="submission" date="2017-06" db="EMBL/GenBank/DDBJ databases">
        <title>A platform for efficient transgenesis in Macrostomum lignano, a flatworm model organism for stem cell research.</title>
        <authorList>
            <person name="Berezikov E."/>
        </authorList>
    </citation>
    <scope>NUCLEOTIDE SEQUENCE [LARGE SCALE GENOMIC DNA]</scope>
    <source>
        <strain evidence="11">DV1</strain>
        <tissue evidence="11">Whole organism</tissue>
    </source>
</reference>
<dbReference type="InterPro" id="IPR004211">
    <property type="entry name" value="Endonuclease_7"/>
</dbReference>
<proteinExistence type="inferred from homology"/>
<dbReference type="InterPro" id="IPR044925">
    <property type="entry name" value="His-Me_finger_sf"/>
</dbReference>
<evidence type="ECO:0000313" key="11">
    <source>
        <dbReference type="EMBL" id="PAA66620.1"/>
    </source>
</evidence>
<evidence type="ECO:0000256" key="6">
    <source>
        <dbReference type="ARBA" id="ARBA00022932"/>
    </source>
</evidence>
<dbReference type="Pfam" id="PF03175">
    <property type="entry name" value="DNA_pol_B_2"/>
    <property type="match status" value="1"/>
</dbReference>
<evidence type="ECO:0000256" key="5">
    <source>
        <dbReference type="ARBA" id="ARBA00022705"/>
    </source>
</evidence>
<comment type="caution">
    <text evidence="11">The sequence shown here is derived from an EMBL/GenBank/DDBJ whole genome shotgun (WGS) entry which is preliminary data.</text>
</comment>
<evidence type="ECO:0000256" key="7">
    <source>
        <dbReference type="ARBA" id="ARBA00023125"/>
    </source>
</evidence>
<keyword evidence="3" id="KW-0808">Transferase</keyword>
<keyword evidence="12" id="KW-1185">Reference proteome</keyword>
<dbReference type="Gene3D" id="3.30.420.10">
    <property type="entry name" value="Ribonuclease H-like superfamily/Ribonuclease H"/>
    <property type="match status" value="1"/>
</dbReference>
<dbReference type="InterPro" id="IPR036397">
    <property type="entry name" value="RNaseH_sf"/>
</dbReference>
<evidence type="ECO:0000256" key="4">
    <source>
        <dbReference type="ARBA" id="ARBA00022695"/>
    </source>
</evidence>
<dbReference type="GO" id="GO:0003887">
    <property type="term" value="F:DNA-directed DNA polymerase activity"/>
    <property type="evidence" value="ECO:0007669"/>
    <property type="project" value="UniProtKB-KW"/>
</dbReference>
<evidence type="ECO:0000256" key="1">
    <source>
        <dbReference type="ARBA" id="ARBA00005755"/>
    </source>
</evidence>
<dbReference type="SUPFAM" id="SSF53098">
    <property type="entry name" value="Ribonuclease H-like"/>
    <property type="match status" value="1"/>
</dbReference>
<dbReference type="Pfam" id="PF02945">
    <property type="entry name" value="Endonuclease_7"/>
    <property type="match status" value="1"/>
</dbReference>
<evidence type="ECO:0000313" key="12">
    <source>
        <dbReference type="Proteomes" id="UP000215902"/>
    </source>
</evidence>
<dbReference type="Proteomes" id="UP000215902">
    <property type="component" value="Unassembled WGS sequence"/>
</dbReference>
<dbReference type="GO" id="GO:0006260">
    <property type="term" value="P:DNA replication"/>
    <property type="evidence" value="ECO:0007669"/>
    <property type="project" value="UniProtKB-KW"/>
</dbReference>
<comment type="catalytic activity">
    <reaction evidence="8">
        <text>DNA(n) + a 2'-deoxyribonucleoside 5'-triphosphate = DNA(n+1) + diphosphate</text>
        <dbReference type="Rhea" id="RHEA:22508"/>
        <dbReference type="Rhea" id="RHEA-COMP:17339"/>
        <dbReference type="Rhea" id="RHEA-COMP:17340"/>
        <dbReference type="ChEBI" id="CHEBI:33019"/>
        <dbReference type="ChEBI" id="CHEBI:61560"/>
        <dbReference type="ChEBI" id="CHEBI:173112"/>
        <dbReference type="EC" id="2.7.7.7"/>
    </reaction>
</comment>
<keyword evidence="4" id="KW-0548">Nucleotidyltransferase</keyword>
<keyword evidence="7" id="KW-0238">DNA-binding</keyword>
<evidence type="ECO:0000256" key="3">
    <source>
        <dbReference type="ARBA" id="ARBA00022679"/>
    </source>
</evidence>
<organism evidence="11 12">
    <name type="scientific">Macrostomum lignano</name>
    <dbReference type="NCBI Taxonomy" id="282301"/>
    <lineage>
        <taxon>Eukaryota</taxon>
        <taxon>Metazoa</taxon>
        <taxon>Spiralia</taxon>
        <taxon>Lophotrochozoa</taxon>
        <taxon>Platyhelminthes</taxon>
        <taxon>Rhabditophora</taxon>
        <taxon>Macrostomorpha</taxon>
        <taxon>Macrostomida</taxon>
        <taxon>Macrostomidae</taxon>
        <taxon>Macrostomum</taxon>
    </lineage>
</organism>
<dbReference type="PANTHER" id="PTHR31511">
    <property type="entry name" value="PROTEIN CBG23764"/>
    <property type="match status" value="1"/>
</dbReference>
<comment type="similarity">
    <text evidence="1">Belongs to the DNA polymerase type-B family.</text>
</comment>
<evidence type="ECO:0000259" key="10">
    <source>
        <dbReference type="Pfam" id="PF03175"/>
    </source>
</evidence>
<dbReference type="SUPFAM" id="SSF54060">
    <property type="entry name" value="His-Me finger endonucleases"/>
    <property type="match status" value="1"/>
</dbReference>
<keyword evidence="6" id="KW-0239">DNA-directed DNA polymerase</keyword>
<accession>A0A267EYN6</accession>
<protein>
    <recommendedName>
        <fullName evidence="2">DNA-directed DNA polymerase</fullName>
        <ecNumber evidence="2">2.7.7.7</ecNumber>
    </recommendedName>
</protein>
<feature type="domain" description="DNA-directed DNA polymerase family B mitochondria/virus" evidence="10">
    <location>
        <begin position="448"/>
        <end position="654"/>
    </location>
</feature>
<dbReference type="InterPro" id="IPR012337">
    <property type="entry name" value="RNaseH-like_sf"/>
</dbReference>
<dbReference type="EC" id="2.7.7.7" evidence="2"/>
<feature type="compositionally biased region" description="Low complexity" evidence="9">
    <location>
        <begin position="703"/>
        <end position="716"/>
    </location>
</feature>
<evidence type="ECO:0000256" key="2">
    <source>
        <dbReference type="ARBA" id="ARBA00012417"/>
    </source>
</evidence>
<dbReference type="InterPro" id="IPR004868">
    <property type="entry name" value="DNA-dir_DNA_pol_B_mt/vir"/>
</dbReference>
<dbReference type="OrthoDB" id="2425134at2759"/>
<dbReference type="GO" id="GO:0000166">
    <property type="term" value="F:nucleotide binding"/>
    <property type="evidence" value="ECO:0007669"/>
    <property type="project" value="InterPro"/>
</dbReference>
<name>A0A267EYN6_9PLAT</name>
<dbReference type="PANTHER" id="PTHR31511:SF12">
    <property type="entry name" value="RHO TERMINATION FACTOR N-TERMINAL DOMAIN-CONTAINING PROTEIN"/>
    <property type="match status" value="1"/>
</dbReference>
<dbReference type="STRING" id="282301.A0A267EYN6"/>
<keyword evidence="5" id="KW-0235">DNA replication</keyword>